<comment type="caution">
    <text evidence="2">The sequence shown here is derived from an EMBL/GenBank/DDBJ whole genome shotgun (WGS) entry which is preliminary data.</text>
</comment>
<feature type="region of interest" description="Disordered" evidence="1">
    <location>
        <begin position="51"/>
        <end position="70"/>
    </location>
</feature>
<name>A0AAW1WYC6_RUBAR</name>
<dbReference type="AlphaFoldDB" id="A0AAW1WYC6"/>
<sequence length="90" mass="9429">MSPLATSIPAGFPILLSAHAACSSLPLPLALGAVNRAALFPDHAANHTELPRLRRVDPVPTAQSTRSPSLPPLCRLPCRHCPANTAPPLQ</sequence>
<evidence type="ECO:0000256" key="1">
    <source>
        <dbReference type="SAM" id="MobiDB-lite"/>
    </source>
</evidence>
<protein>
    <recommendedName>
        <fullName evidence="4">Secreted protein</fullName>
    </recommendedName>
</protein>
<accession>A0AAW1WYC6</accession>
<dbReference type="EMBL" id="JBEDUW010000005">
    <property type="protein sequence ID" value="KAK9929001.1"/>
    <property type="molecule type" value="Genomic_DNA"/>
</dbReference>
<organism evidence="2 3">
    <name type="scientific">Rubus argutus</name>
    <name type="common">Southern blackberry</name>
    <dbReference type="NCBI Taxonomy" id="59490"/>
    <lineage>
        <taxon>Eukaryota</taxon>
        <taxon>Viridiplantae</taxon>
        <taxon>Streptophyta</taxon>
        <taxon>Embryophyta</taxon>
        <taxon>Tracheophyta</taxon>
        <taxon>Spermatophyta</taxon>
        <taxon>Magnoliopsida</taxon>
        <taxon>eudicotyledons</taxon>
        <taxon>Gunneridae</taxon>
        <taxon>Pentapetalae</taxon>
        <taxon>rosids</taxon>
        <taxon>fabids</taxon>
        <taxon>Rosales</taxon>
        <taxon>Rosaceae</taxon>
        <taxon>Rosoideae</taxon>
        <taxon>Rosoideae incertae sedis</taxon>
        <taxon>Rubus</taxon>
    </lineage>
</organism>
<evidence type="ECO:0000313" key="2">
    <source>
        <dbReference type="EMBL" id="KAK9929001.1"/>
    </source>
</evidence>
<gene>
    <name evidence="2" type="ORF">M0R45_026112</name>
</gene>
<evidence type="ECO:0008006" key="4">
    <source>
        <dbReference type="Google" id="ProtNLM"/>
    </source>
</evidence>
<evidence type="ECO:0000313" key="3">
    <source>
        <dbReference type="Proteomes" id="UP001457282"/>
    </source>
</evidence>
<reference evidence="2 3" key="1">
    <citation type="journal article" date="2023" name="G3 (Bethesda)">
        <title>A chromosome-length genome assembly and annotation of blackberry (Rubus argutus, cv. 'Hillquist').</title>
        <authorList>
            <person name="Bruna T."/>
            <person name="Aryal R."/>
            <person name="Dudchenko O."/>
            <person name="Sargent D.J."/>
            <person name="Mead D."/>
            <person name="Buti M."/>
            <person name="Cavallini A."/>
            <person name="Hytonen T."/>
            <person name="Andres J."/>
            <person name="Pham M."/>
            <person name="Weisz D."/>
            <person name="Mascagni F."/>
            <person name="Usai G."/>
            <person name="Natali L."/>
            <person name="Bassil N."/>
            <person name="Fernandez G.E."/>
            <person name="Lomsadze A."/>
            <person name="Armour M."/>
            <person name="Olukolu B."/>
            <person name="Poorten T."/>
            <person name="Britton C."/>
            <person name="Davik J."/>
            <person name="Ashrafi H."/>
            <person name="Aiden E.L."/>
            <person name="Borodovsky M."/>
            <person name="Worthington M."/>
        </authorList>
    </citation>
    <scope>NUCLEOTIDE SEQUENCE [LARGE SCALE GENOMIC DNA]</scope>
    <source>
        <strain evidence="2">PI 553951</strain>
    </source>
</reference>
<keyword evidence="3" id="KW-1185">Reference proteome</keyword>
<dbReference type="Proteomes" id="UP001457282">
    <property type="component" value="Unassembled WGS sequence"/>
</dbReference>
<proteinExistence type="predicted"/>